<dbReference type="InterPro" id="IPR054156">
    <property type="entry name" value="YxaF_TetR_C"/>
</dbReference>
<proteinExistence type="predicted"/>
<dbReference type="InterPro" id="IPR009057">
    <property type="entry name" value="Homeodomain-like_sf"/>
</dbReference>
<evidence type="ECO:0000256" key="3">
    <source>
        <dbReference type="ARBA" id="ARBA00023163"/>
    </source>
</evidence>
<organism evidence="5">
    <name type="scientific">freshwater metagenome</name>
    <dbReference type="NCBI Taxonomy" id="449393"/>
    <lineage>
        <taxon>unclassified sequences</taxon>
        <taxon>metagenomes</taxon>
        <taxon>ecological metagenomes</taxon>
    </lineage>
</organism>
<dbReference type="EMBL" id="CAEZYW010000122">
    <property type="protein sequence ID" value="CAB4743127.1"/>
    <property type="molecule type" value="Genomic_DNA"/>
</dbReference>
<dbReference type="SUPFAM" id="SSF48498">
    <property type="entry name" value="Tetracyclin repressor-like, C-terminal domain"/>
    <property type="match status" value="1"/>
</dbReference>
<evidence type="ECO:0000256" key="1">
    <source>
        <dbReference type="ARBA" id="ARBA00023015"/>
    </source>
</evidence>
<name>A0A6J6T8J2_9ZZZZ</name>
<reference evidence="5" key="1">
    <citation type="submission" date="2020-05" db="EMBL/GenBank/DDBJ databases">
        <authorList>
            <person name="Chiriac C."/>
            <person name="Salcher M."/>
            <person name="Ghai R."/>
            <person name="Kavagutti S V."/>
        </authorList>
    </citation>
    <scope>NUCLEOTIDE SEQUENCE</scope>
</reference>
<gene>
    <name evidence="5" type="ORF">UFOPK2786_00888</name>
</gene>
<dbReference type="InterPro" id="IPR036271">
    <property type="entry name" value="Tet_transcr_reg_TetR-rel_C_sf"/>
</dbReference>
<dbReference type="GO" id="GO:0003677">
    <property type="term" value="F:DNA binding"/>
    <property type="evidence" value="ECO:0007669"/>
    <property type="project" value="UniProtKB-KW"/>
</dbReference>
<dbReference type="Pfam" id="PF00440">
    <property type="entry name" value="TetR_N"/>
    <property type="match status" value="1"/>
</dbReference>
<sequence>MSSESRDRMIAAATRLLARDGLEGTSFSTVLAESGAPRGSIYHHFPEGKDQLVREAVEEVGRRFVIYLDSLAPATPRDAVREVTAVWRSVLESSRVTSGCAIAAVAVAGDTGPRAATGAVFIAWQASISALLQRSGLNRSTSDAIAPMMIASIEGALVMSRAQESLTPFDSVVAQLERLVTTKSG</sequence>
<dbReference type="PANTHER" id="PTHR47506">
    <property type="entry name" value="TRANSCRIPTIONAL REGULATORY PROTEIN"/>
    <property type="match status" value="1"/>
</dbReference>
<keyword evidence="2" id="KW-0238">DNA-binding</keyword>
<keyword evidence="3" id="KW-0804">Transcription</keyword>
<evidence type="ECO:0000259" key="4">
    <source>
        <dbReference type="PROSITE" id="PS50977"/>
    </source>
</evidence>
<accession>A0A6J6T8J2</accession>
<evidence type="ECO:0000313" key="5">
    <source>
        <dbReference type="EMBL" id="CAB4743127.1"/>
    </source>
</evidence>
<keyword evidence="1" id="KW-0805">Transcription regulation</keyword>
<evidence type="ECO:0000256" key="2">
    <source>
        <dbReference type="ARBA" id="ARBA00023125"/>
    </source>
</evidence>
<dbReference type="SUPFAM" id="SSF46689">
    <property type="entry name" value="Homeodomain-like"/>
    <property type="match status" value="1"/>
</dbReference>
<dbReference type="PROSITE" id="PS50977">
    <property type="entry name" value="HTH_TETR_2"/>
    <property type="match status" value="1"/>
</dbReference>
<dbReference type="InterPro" id="IPR001647">
    <property type="entry name" value="HTH_TetR"/>
</dbReference>
<dbReference type="PANTHER" id="PTHR47506:SF3">
    <property type="entry name" value="HTH-TYPE TRANSCRIPTIONAL REGULATOR LMRA"/>
    <property type="match status" value="1"/>
</dbReference>
<protein>
    <submittedName>
        <fullName evidence="5">Unannotated protein</fullName>
    </submittedName>
</protein>
<dbReference type="Gene3D" id="1.10.357.10">
    <property type="entry name" value="Tetracycline Repressor, domain 2"/>
    <property type="match status" value="1"/>
</dbReference>
<dbReference type="Pfam" id="PF21993">
    <property type="entry name" value="TetR_C_13_2"/>
    <property type="match status" value="1"/>
</dbReference>
<feature type="domain" description="HTH tetR-type" evidence="4">
    <location>
        <begin position="3"/>
        <end position="63"/>
    </location>
</feature>
<dbReference type="AlphaFoldDB" id="A0A6J6T8J2"/>